<dbReference type="InterPro" id="IPR039425">
    <property type="entry name" value="RNA_pol_sigma-70-like"/>
</dbReference>
<evidence type="ECO:0000313" key="5">
    <source>
        <dbReference type="EMBL" id="GAA2732311.1"/>
    </source>
</evidence>
<feature type="compositionally biased region" description="Low complexity" evidence="4">
    <location>
        <begin position="506"/>
        <end position="536"/>
    </location>
</feature>
<feature type="compositionally biased region" description="Basic and acidic residues" evidence="4">
    <location>
        <begin position="386"/>
        <end position="395"/>
    </location>
</feature>
<evidence type="ECO:0000313" key="6">
    <source>
        <dbReference type="Proteomes" id="UP001501326"/>
    </source>
</evidence>
<dbReference type="PANTHER" id="PTHR43133">
    <property type="entry name" value="RNA POLYMERASE ECF-TYPE SIGMA FACTO"/>
    <property type="match status" value="1"/>
</dbReference>
<name>A0ABP6H087_9MICO</name>
<dbReference type="EMBL" id="BAAARN010000001">
    <property type="protein sequence ID" value="GAA2732311.1"/>
    <property type="molecule type" value="Genomic_DNA"/>
</dbReference>
<feature type="region of interest" description="Disordered" evidence="4">
    <location>
        <begin position="427"/>
        <end position="536"/>
    </location>
</feature>
<evidence type="ECO:0000256" key="4">
    <source>
        <dbReference type="SAM" id="MobiDB-lite"/>
    </source>
</evidence>
<dbReference type="Proteomes" id="UP001501326">
    <property type="component" value="Unassembled WGS sequence"/>
</dbReference>
<feature type="region of interest" description="Disordered" evidence="4">
    <location>
        <begin position="336"/>
        <end position="395"/>
    </location>
</feature>
<feature type="compositionally biased region" description="Low complexity" evidence="4">
    <location>
        <begin position="440"/>
        <end position="491"/>
    </location>
</feature>
<evidence type="ECO:0000256" key="1">
    <source>
        <dbReference type="ARBA" id="ARBA00023015"/>
    </source>
</evidence>
<evidence type="ECO:0000256" key="2">
    <source>
        <dbReference type="ARBA" id="ARBA00023082"/>
    </source>
</evidence>
<dbReference type="InterPro" id="IPR013325">
    <property type="entry name" value="RNA_pol_sigma_r2"/>
</dbReference>
<keyword evidence="1" id="KW-0805">Transcription regulation</keyword>
<proteinExistence type="predicted"/>
<organism evidence="5 6">
    <name type="scientific">Pedococcus aerophilus</name>
    <dbReference type="NCBI Taxonomy" id="436356"/>
    <lineage>
        <taxon>Bacteria</taxon>
        <taxon>Bacillati</taxon>
        <taxon>Actinomycetota</taxon>
        <taxon>Actinomycetes</taxon>
        <taxon>Micrococcales</taxon>
        <taxon>Intrasporangiaceae</taxon>
        <taxon>Pedococcus</taxon>
    </lineage>
</organism>
<dbReference type="PANTHER" id="PTHR43133:SF66">
    <property type="entry name" value="ECF RNA POLYMERASE SIGMA FACTOR SIGK"/>
    <property type="match status" value="1"/>
</dbReference>
<accession>A0ABP6H087</accession>
<gene>
    <name evidence="5" type="ORF">GCM10009867_07930</name>
</gene>
<keyword evidence="6" id="KW-1185">Reference proteome</keyword>
<protein>
    <recommendedName>
        <fullName evidence="7">Sigma-70 family RNA polymerase sigma factor</fullName>
    </recommendedName>
</protein>
<keyword evidence="2" id="KW-0731">Sigma factor</keyword>
<evidence type="ECO:0000256" key="3">
    <source>
        <dbReference type="ARBA" id="ARBA00023163"/>
    </source>
</evidence>
<comment type="caution">
    <text evidence="5">The sequence shown here is derived from an EMBL/GenBank/DDBJ whole genome shotgun (WGS) entry which is preliminary data.</text>
</comment>
<dbReference type="Gene3D" id="1.10.1740.10">
    <property type="match status" value="1"/>
</dbReference>
<reference evidence="6" key="1">
    <citation type="journal article" date="2019" name="Int. J. Syst. Evol. Microbiol.">
        <title>The Global Catalogue of Microorganisms (GCM) 10K type strain sequencing project: providing services to taxonomists for standard genome sequencing and annotation.</title>
        <authorList>
            <consortium name="The Broad Institute Genomics Platform"/>
            <consortium name="The Broad Institute Genome Sequencing Center for Infectious Disease"/>
            <person name="Wu L."/>
            <person name="Ma J."/>
        </authorList>
    </citation>
    <scope>NUCLEOTIDE SEQUENCE [LARGE SCALE GENOMIC DNA]</scope>
    <source>
        <strain evidence="6">JCM 16378</strain>
    </source>
</reference>
<sequence length="536" mass="54887">MNTAERMTPAADDRPDTGDVLGSAFTGTFREAQAGDEQAFTRLWRDANPLMVRYLRVIDADDPYDAACEGWITAVRGLAGFSGDESAWRVWLLACARQRAEQGTERQRWATVTPIDRRAFSVASAASSAASAASAATAATMASRSRTEDDELDIDALLDSTPDIDPEHRGLGDTVTALRALPLGQGEILVLRLAGRLPVHLVSDIVGSDAETVRRSETRALERLGADAELIAWSLDAPATPAELADERVALGAFRSIPRPPSWSVPRTRVVTVGNAPSRRGDGRHHRGIANAAGRSRTALLGIAAVSASIMSLGGLSAAAYVGALPSGIQQVMSDAIGAPAPPSTTSSVKKAPGSPTASGRASEGGAGVGPKADSSSDAGQCRAWSSDRAKGLSRDRSVAFRNLAAAAGGEGKVDSYCATVAGNPAVQPTAQVPKPTKSVGKPTKTPAATTPTKTGSTPKGTGSPTRTPSSSTVTKAPAAPAPQATRTKAPSTKSTRTKAPGGGTTKTKAPTVDEGTATTTTAPGPTSTTDVTPVG</sequence>
<evidence type="ECO:0008006" key="7">
    <source>
        <dbReference type="Google" id="ProtNLM"/>
    </source>
</evidence>
<dbReference type="SUPFAM" id="SSF88946">
    <property type="entry name" value="Sigma2 domain of RNA polymerase sigma factors"/>
    <property type="match status" value="1"/>
</dbReference>
<keyword evidence="3" id="KW-0804">Transcription</keyword>